<dbReference type="InterPro" id="IPR003382">
    <property type="entry name" value="Flavoprotein"/>
</dbReference>
<evidence type="ECO:0000256" key="2">
    <source>
        <dbReference type="ARBA" id="ARBA00023239"/>
    </source>
</evidence>
<dbReference type="InterPro" id="IPR035929">
    <property type="entry name" value="CoaB-like_sf"/>
</dbReference>
<keyword evidence="3" id="KW-0460">Magnesium</keyword>
<organism evidence="8 9">
    <name type="scientific">Parerythrobacter jejuensis</name>
    <dbReference type="NCBI Taxonomy" id="795812"/>
    <lineage>
        <taxon>Bacteria</taxon>
        <taxon>Pseudomonadati</taxon>
        <taxon>Pseudomonadota</taxon>
        <taxon>Alphaproteobacteria</taxon>
        <taxon>Sphingomonadales</taxon>
        <taxon>Erythrobacteraceae</taxon>
        <taxon>Parerythrobacter</taxon>
    </lineage>
</organism>
<dbReference type="GO" id="GO:0046872">
    <property type="term" value="F:metal ion binding"/>
    <property type="evidence" value="ECO:0007669"/>
    <property type="project" value="UniProtKB-KW"/>
</dbReference>
<comment type="pathway">
    <text evidence="3">Cofactor biosynthesis; coenzyme A biosynthesis; CoA from (R)-pantothenate: step 2/5.</text>
</comment>
<comment type="catalytic activity">
    <reaction evidence="3">
        <text>(R)-4'-phosphopantothenate + L-cysteine + CTP = N-[(R)-4-phosphopantothenoyl]-L-cysteine + CMP + diphosphate + H(+)</text>
        <dbReference type="Rhea" id="RHEA:19397"/>
        <dbReference type="ChEBI" id="CHEBI:10986"/>
        <dbReference type="ChEBI" id="CHEBI:15378"/>
        <dbReference type="ChEBI" id="CHEBI:33019"/>
        <dbReference type="ChEBI" id="CHEBI:35235"/>
        <dbReference type="ChEBI" id="CHEBI:37563"/>
        <dbReference type="ChEBI" id="CHEBI:59458"/>
        <dbReference type="ChEBI" id="CHEBI:60377"/>
        <dbReference type="EC" id="6.3.2.5"/>
    </reaction>
</comment>
<sequence>MSDVAGPKILLVIGGGIAAYKSCELVRLVRKQGGSVTCVLTNGGSKFVTPMALAALSENEVHTTLWDLKNEVEMGHIQLSREADLIVVCPATANMLAKMAAGIADDLATTLILATDKPVMAVPAMNVRMWEHAATQMNVARLREAGVHVVEPDVGPMACGEFGAGRLPEPEAVWSAIATQLGLETNVKDAAPMPVEALEPEPEVESKGMLGGILSSIIPRTTPKRSQEELEAQWEEAPDPDAVDIAALEAEAAGELGEPIETDGSLLASKGGAVSAPPTDADALNHTVATGTGEQMPEPVAGAGSLVQESPPEPNPLAGQPDFETDPDHRPLYGRHVLITAGPTHEPIDPVRYIANRSSGKQGFAIAAAAAASGARVTLVAGPVHLETPPGVDRIDVESAREMADAVKSALPADAAVMVAAVADWRTRDFVDQKMKKRGSAPPALILEENPDILANLSASDKRPPLVVGFAAETNDVVEHATAKRKRKGADWIVANDVSGDVMGGSHNDVHIVTSKGVEDLPEMPKEDVARALVERIAAALEETAGG</sequence>
<dbReference type="Pfam" id="PF02441">
    <property type="entry name" value="Flavoprotein"/>
    <property type="match status" value="1"/>
</dbReference>
<feature type="binding site" evidence="3">
    <location>
        <position position="484"/>
    </location>
    <ligand>
        <name>CTP</name>
        <dbReference type="ChEBI" id="CHEBI:37563"/>
    </ligand>
</feature>
<gene>
    <name evidence="3" type="primary">coaBC</name>
    <name evidence="7" type="ORF">GRI94_01495</name>
    <name evidence="8" type="ORF">GRI94_15585</name>
</gene>
<feature type="region of interest" description="Disordered" evidence="4">
    <location>
        <begin position="291"/>
        <end position="319"/>
    </location>
</feature>
<dbReference type="Pfam" id="PF04127">
    <property type="entry name" value="DFP"/>
    <property type="match status" value="1"/>
</dbReference>
<keyword evidence="3" id="KW-0288">FMN</keyword>
<dbReference type="InterPro" id="IPR036551">
    <property type="entry name" value="Flavin_trans-like"/>
</dbReference>
<dbReference type="EC" id="4.1.1.36" evidence="3"/>
<comment type="similarity">
    <text evidence="3">In the N-terminal section; belongs to the HFCD (homo-oligomeric flavin containing Cys decarboxylase) superfamily.</text>
</comment>
<evidence type="ECO:0000313" key="7">
    <source>
        <dbReference type="EMBL" id="MXP30489.1"/>
    </source>
</evidence>
<dbReference type="PANTHER" id="PTHR14359:SF6">
    <property type="entry name" value="PHOSPHOPANTOTHENOYLCYSTEINE DECARBOXYLASE"/>
    <property type="match status" value="1"/>
</dbReference>
<dbReference type="HAMAP" id="MF_02225">
    <property type="entry name" value="CoaBC"/>
    <property type="match status" value="1"/>
</dbReference>
<keyword evidence="3" id="KW-0511">Multifunctional enzyme</keyword>
<feature type="region of interest" description="Disordered" evidence="4">
    <location>
        <begin position="262"/>
        <end position="281"/>
    </location>
</feature>
<dbReference type="InterPro" id="IPR005252">
    <property type="entry name" value="CoaBC"/>
</dbReference>
<comment type="cofactor">
    <cofactor evidence="3">
        <name>FMN</name>
        <dbReference type="ChEBI" id="CHEBI:58210"/>
    </cofactor>
    <text evidence="3">Binds 1 FMN per subunit.</text>
</comment>
<comment type="function">
    <text evidence="3">Catalyzes two sequential steps in the biosynthesis of coenzyme A. In the first step cysteine is conjugated to 4'-phosphopantothenate to form 4-phosphopantothenoylcysteine. In the second step the latter compound is decarboxylated to form 4'-phosphopantotheine.</text>
</comment>
<dbReference type="GO" id="GO:0071513">
    <property type="term" value="C:phosphopantothenoylcysteine decarboxylase complex"/>
    <property type="evidence" value="ECO:0007669"/>
    <property type="project" value="TreeGrafter"/>
</dbReference>
<comment type="cofactor">
    <cofactor evidence="3">
        <name>Mg(2+)</name>
        <dbReference type="ChEBI" id="CHEBI:18420"/>
    </cofactor>
</comment>
<dbReference type="EMBL" id="WTYE01000001">
    <property type="protein sequence ID" value="MXP33249.1"/>
    <property type="molecule type" value="Genomic_DNA"/>
</dbReference>
<feature type="region of interest" description="Phosphopantothenoylcysteine decarboxylase" evidence="3">
    <location>
        <begin position="1"/>
        <end position="336"/>
    </location>
</feature>
<keyword evidence="9" id="KW-1185">Reference proteome</keyword>
<comment type="similarity">
    <text evidence="3">In the C-terminal section; belongs to the PPC synthetase family.</text>
</comment>
<accession>A0A845AUS8</accession>
<dbReference type="UniPathway" id="UPA00241">
    <property type="reaction ID" value="UER00353"/>
</dbReference>
<evidence type="ECO:0000313" key="9">
    <source>
        <dbReference type="Proteomes" id="UP000446786"/>
    </source>
</evidence>
<feature type="binding site" evidence="3">
    <location>
        <begin position="451"/>
        <end position="454"/>
    </location>
    <ligand>
        <name>CTP</name>
        <dbReference type="ChEBI" id="CHEBI:37563"/>
    </ligand>
</feature>
<keyword evidence="1 3" id="KW-0210">Decarboxylase</keyword>
<dbReference type="Gene3D" id="3.40.50.10300">
    <property type="entry name" value="CoaB-like"/>
    <property type="match status" value="1"/>
</dbReference>
<dbReference type="GO" id="GO:0004633">
    <property type="term" value="F:phosphopantothenoylcysteine decarboxylase activity"/>
    <property type="evidence" value="ECO:0007669"/>
    <property type="project" value="UniProtKB-UniRule"/>
</dbReference>
<dbReference type="EMBL" id="WTYE01000001">
    <property type="protein sequence ID" value="MXP30489.1"/>
    <property type="molecule type" value="Genomic_DNA"/>
</dbReference>
<dbReference type="EC" id="6.3.2.5" evidence="3"/>
<feature type="domain" description="Flavoprotein" evidence="5">
    <location>
        <begin position="8"/>
        <end position="179"/>
    </location>
</feature>
<protein>
    <recommendedName>
        <fullName evidence="3">Coenzyme A biosynthesis bifunctional protein CoaBC</fullName>
    </recommendedName>
    <alternativeName>
        <fullName evidence="3">DNA/pantothenate metabolism flavoprotein</fullName>
    </alternativeName>
    <alternativeName>
        <fullName evidence="3">Phosphopantothenoylcysteine synthetase/decarboxylase</fullName>
        <shortName evidence="3">PPCS-PPCDC</shortName>
    </alternativeName>
    <domain>
        <recommendedName>
            <fullName evidence="3">Phosphopantothenoylcysteine decarboxylase</fullName>
            <shortName evidence="3">PPC decarboxylase</shortName>
            <shortName evidence="3">PPC-DC</shortName>
            <ecNumber evidence="3">4.1.1.36</ecNumber>
        </recommendedName>
        <alternativeName>
            <fullName evidence="3">CoaC</fullName>
        </alternativeName>
    </domain>
    <domain>
        <recommendedName>
            <fullName evidence="3">Phosphopantothenate--cysteine ligase</fullName>
            <ecNumber evidence="3">6.3.2.5</ecNumber>
        </recommendedName>
        <alternativeName>
            <fullName evidence="3">CoaB</fullName>
        </alternativeName>
        <alternativeName>
            <fullName evidence="3">Phosphopantothenoylcysteine synthetase</fullName>
            <shortName evidence="3">PPC synthetase</shortName>
            <shortName evidence="3">PPC-S</shortName>
        </alternativeName>
    </domain>
</protein>
<feature type="region of interest" description="Phosphopantothenate--cysteine ligase" evidence="3">
    <location>
        <begin position="337"/>
        <end position="547"/>
    </location>
</feature>
<keyword evidence="3" id="KW-0436">Ligase</keyword>
<keyword evidence="2 3" id="KW-0456">Lyase</keyword>
<proteinExistence type="inferred from homology"/>
<evidence type="ECO:0000256" key="3">
    <source>
        <dbReference type="HAMAP-Rule" id="MF_02225"/>
    </source>
</evidence>
<comment type="caution">
    <text evidence="8">The sequence shown here is derived from an EMBL/GenBank/DDBJ whole genome shotgun (WGS) entry which is preliminary data.</text>
</comment>
<reference evidence="8 9" key="1">
    <citation type="submission" date="2019-12" db="EMBL/GenBank/DDBJ databases">
        <title>Genomic-based taxomic classification of the family Erythrobacteraceae.</title>
        <authorList>
            <person name="Xu L."/>
        </authorList>
    </citation>
    <scope>NUCLEOTIDE SEQUENCE [LARGE SCALE GENOMIC DNA]</scope>
    <source>
        <strain evidence="8 9">JCM 16677</strain>
    </source>
</reference>
<dbReference type="GO" id="GO:0015937">
    <property type="term" value="P:coenzyme A biosynthetic process"/>
    <property type="evidence" value="ECO:0007669"/>
    <property type="project" value="UniProtKB-UniRule"/>
</dbReference>
<evidence type="ECO:0000259" key="5">
    <source>
        <dbReference type="Pfam" id="PF02441"/>
    </source>
</evidence>
<evidence type="ECO:0000256" key="1">
    <source>
        <dbReference type="ARBA" id="ARBA00022793"/>
    </source>
</evidence>
<feature type="binding site" evidence="3">
    <location>
        <position position="470"/>
    </location>
    <ligand>
        <name>CTP</name>
        <dbReference type="ChEBI" id="CHEBI:37563"/>
    </ligand>
</feature>
<keyword evidence="3" id="KW-0285">Flavoprotein</keyword>
<comment type="catalytic activity">
    <reaction evidence="3">
        <text>N-[(R)-4-phosphopantothenoyl]-L-cysteine + H(+) = (R)-4'-phosphopantetheine + CO2</text>
        <dbReference type="Rhea" id="RHEA:16793"/>
        <dbReference type="ChEBI" id="CHEBI:15378"/>
        <dbReference type="ChEBI" id="CHEBI:16526"/>
        <dbReference type="ChEBI" id="CHEBI:59458"/>
        <dbReference type="ChEBI" id="CHEBI:61723"/>
        <dbReference type="EC" id="4.1.1.36"/>
    </reaction>
</comment>
<feature type="domain" description="DNA/pantothenate metabolism flavoprotein C-terminal" evidence="6">
    <location>
        <begin position="333"/>
        <end position="539"/>
    </location>
</feature>
<name>A0A845AUS8_9SPHN</name>
<dbReference type="AlphaFoldDB" id="A0A845AUS8"/>
<dbReference type="InterPro" id="IPR007085">
    <property type="entry name" value="DNA/pantothenate-metab_flavo_C"/>
</dbReference>
<feature type="binding site" evidence="3">
    <location>
        <position position="434"/>
    </location>
    <ligand>
        <name>CTP</name>
        <dbReference type="ChEBI" id="CHEBI:37563"/>
    </ligand>
</feature>
<dbReference type="RefSeq" id="WP_160778030.1">
    <property type="nucleotide sequence ID" value="NZ_BAAAZF010000001.1"/>
</dbReference>
<evidence type="ECO:0000256" key="4">
    <source>
        <dbReference type="SAM" id="MobiDB-lite"/>
    </source>
</evidence>
<comment type="caution">
    <text evidence="3">Lacks conserved residue(s) required for the propagation of feature annotation.</text>
</comment>
<feature type="binding site" evidence="3">
    <location>
        <position position="424"/>
    </location>
    <ligand>
        <name>CTP</name>
        <dbReference type="ChEBI" id="CHEBI:37563"/>
    </ligand>
</feature>
<dbReference type="GO" id="GO:0010181">
    <property type="term" value="F:FMN binding"/>
    <property type="evidence" value="ECO:0007669"/>
    <property type="project" value="UniProtKB-UniRule"/>
</dbReference>
<comment type="pathway">
    <text evidence="3">Cofactor biosynthesis; coenzyme A biosynthesis; CoA from (R)-pantothenate: step 3/5.</text>
</comment>
<dbReference type="SUPFAM" id="SSF102645">
    <property type="entry name" value="CoaB-like"/>
    <property type="match status" value="1"/>
</dbReference>
<dbReference type="PANTHER" id="PTHR14359">
    <property type="entry name" value="HOMO-OLIGOMERIC FLAVIN CONTAINING CYS DECARBOXYLASE FAMILY"/>
    <property type="match status" value="1"/>
</dbReference>
<feature type="region of interest" description="Disordered" evidence="4">
    <location>
        <begin position="217"/>
        <end position="239"/>
    </location>
</feature>
<dbReference type="Gene3D" id="3.40.50.1950">
    <property type="entry name" value="Flavin prenyltransferase-like"/>
    <property type="match status" value="1"/>
</dbReference>
<keyword evidence="3" id="KW-0479">Metal-binding</keyword>
<dbReference type="Proteomes" id="UP000446786">
    <property type="component" value="Unassembled WGS sequence"/>
</dbReference>
<evidence type="ECO:0000313" key="8">
    <source>
        <dbReference type="EMBL" id="MXP33249.1"/>
    </source>
</evidence>
<feature type="active site" description="Proton donor" evidence="3">
    <location>
        <position position="159"/>
    </location>
</feature>
<dbReference type="GO" id="GO:0004632">
    <property type="term" value="F:phosphopantothenate--cysteine ligase activity"/>
    <property type="evidence" value="ECO:0007669"/>
    <property type="project" value="UniProtKB-UniRule"/>
</dbReference>
<evidence type="ECO:0000259" key="6">
    <source>
        <dbReference type="Pfam" id="PF04127"/>
    </source>
</evidence>
<feature type="compositionally biased region" description="Acidic residues" evidence="4">
    <location>
        <begin position="229"/>
        <end position="239"/>
    </location>
</feature>
<feature type="binding site" evidence="3">
    <location>
        <position position="488"/>
    </location>
    <ligand>
        <name>CTP</name>
        <dbReference type="ChEBI" id="CHEBI:37563"/>
    </ligand>
</feature>
<dbReference type="GO" id="GO:0015941">
    <property type="term" value="P:pantothenate catabolic process"/>
    <property type="evidence" value="ECO:0007669"/>
    <property type="project" value="InterPro"/>
</dbReference>
<dbReference type="OrthoDB" id="9802554at2"/>
<dbReference type="SUPFAM" id="SSF52507">
    <property type="entry name" value="Homo-oligomeric flavin-containing Cys decarboxylases, HFCD"/>
    <property type="match status" value="1"/>
</dbReference>